<evidence type="ECO:0000256" key="1">
    <source>
        <dbReference type="SAM" id="MobiDB-lite"/>
    </source>
</evidence>
<feature type="non-terminal residue" evidence="2">
    <location>
        <position position="78"/>
    </location>
</feature>
<organism evidence="2">
    <name type="scientific">marine metagenome</name>
    <dbReference type="NCBI Taxonomy" id="408172"/>
    <lineage>
        <taxon>unclassified sequences</taxon>
        <taxon>metagenomes</taxon>
        <taxon>ecological metagenomes</taxon>
    </lineage>
</organism>
<accession>A0A382IJX4</accession>
<feature type="compositionally biased region" description="Basic and acidic residues" evidence="1">
    <location>
        <begin position="67"/>
        <end position="78"/>
    </location>
</feature>
<reference evidence="2" key="1">
    <citation type="submission" date="2018-05" db="EMBL/GenBank/DDBJ databases">
        <authorList>
            <person name="Lanie J.A."/>
            <person name="Ng W.-L."/>
            <person name="Kazmierczak K.M."/>
            <person name="Andrzejewski T.M."/>
            <person name="Davidsen T.M."/>
            <person name="Wayne K.J."/>
            <person name="Tettelin H."/>
            <person name="Glass J.I."/>
            <person name="Rusch D."/>
            <person name="Podicherti R."/>
            <person name="Tsui H.-C.T."/>
            <person name="Winkler M.E."/>
        </authorList>
    </citation>
    <scope>NUCLEOTIDE SEQUENCE</scope>
</reference>
<feature type="region of interest" description="Disordered" evidence="1">
    <location>
        <begin position="51"/>
        <end position="78"/>
    </location>
</feature>
<sequence>AARGSRQYRGAAGGHSGARPDLPLSFRRAGIHGAGRAAKPGDPGLQLRAAHHAHPAQGQNPVTSGERTCRVAEKRTLL</sequence>
<feature type="region of interest" description="Disordered" evidence="1">
    <location>
        <begin position="1"/>
        <end position="25"/>
    </location>
</feature>
<feature type="compositionally biased region" description="Polar residues" evidence="1">
    <location>
        <begin position="57"/>
        <end position="66"/>
    </location>
</feature>
<feature type="non-terminal residue" evidence="2">
    <location>
        <position position="1"/>
    </location>
</feature>
<proteinExistence type="predicted"/>
<evidence type="ECO:0000313" key="2">
    <source>
        <dbReference type="EMBL" id="SVB99970.1"/>
    </source>
</evidence>
<name>A0A382IJX4_9ZZZZ</name>
<dbReference type="AlphaFoldDB" id="A0A382IJX4"/>
<gene>
    <name evidence="2" type="ORF">METZ01_LOCUS252824</name>
</gene>
<protein>
    <submittedName>
        <fullName evidence="2">Uncharacterized protein</fullName>
    </submittedName>
</protein>
<dbReference type="EMBL" id="UINC01067872">
    <property type="protein sequence ID" value="SVB99970.1"/>
    <property type="molecule type" value="Genomic_DNA"/>
</dbReference>